<dbReference type="PROSITE" id="PS50041">
    <property type="entry name" value="C_TYPE_LECTIN_2"/>
    <property type="match status" value="1"/>
</dbReference>
<reference evidence="3 4" key="1">
    <citation type="submission" date="2019-10" db="EMBL/GenBank/DDBJ databases">
        <title>Assembly and Annotation for the nematode Trichostrongylus colubriformis.</title>
        <authorList>
            <person name="Martin J."/>
        </authorList>
    </citation>
    <scope>NUCLEOTIDE SEQUENCE [LARGE SCALE GENOMIC DNA]</scope>
    <source>
        <strain evidence="3">G859</strain>
        <tissue evidence="3">Whole worm</tissue>
    </source>
</reference>
<evidence type="ECO:0000313" key="3">
    <source>
        <dbReference type="EMBL" id="KAK5978818.1"/>
    </source>
</evidence>
<dbReference type="SUPFAM" id="SSF56436">
    <property type="entry name" value="C-type lectin-like"/>
    <property type="match status" value="1"/>
</dbReference>
<accession>A0AAN8G848</accession>
<dbReference type="PANTHER" id="PTHR22803">
    <property type="entry name" value="MANNOSE, PHOSPHOLIPASE, LECTIN RECEPTOR RELATED"/>
    <property type="match status" value="1"/>
</dbReference>
<dbReference type="InterPro" id="IPR001304">
    <property type="entry name" value="C-type_lectin-like"/>
</dbReference>
<name>A0AAN8G848_TRICO</name>
<comment type="caution">
    <text evidence="3">The sequence shown here is derived from an EMBL/GenBank/DDBJ whole genome shotgun (WGS) entry which is preliminary data.</text>
</comment>
<dbReference type="InterPro" id="IPR016187">
    <property type="entry name" value="CTDL_fold"/>
</dbReference>
<dbReference type="Proteomes" id="UP001331761">
    <property type="component" value="Unassembled WGS sequence"/>
</dbReference>
<proteinExistence type="predicted"/>
<dbReference type="InterPro" id="IPR016186">
    <property type="entry name" value="C-type_lectin-like/link_sf"/>
</dbReference>
<feature type="chain" id="PRO_5042911039" description="C-type lectin domain-containing protein" evidence="1">
    <location>
        <begin position="19"/>
        <end position="125"/>
    </location>
</feature>
<dbReference type="Pfam" id="PF00059">
    <property type="entry name" value="Lectin_C"/>
    <property type="match status" value="1"/>
</dbReference>
<feature type="signal peptide" evidence="1">
    <location>
        <begin position="1"/>
        <end position="18"/>
    </location>
</feature>
<protein>
    <recommendedName>
        <fullName evidence="2">C-type lectin domain-containing protein</fullName>
    </recommendedName>
</protein>
<keyword evidence="1" id="KW-0732">Signal</keyword>
<organism evidence="3 4">
    <name type="scientific">Trichostrongylus colubriformis</name>
    <name type="common">Black scour worm</name>
    <dbReference type="NCBI Taxonomy" id="6319"/>
    <lineage>
        <taxon>Eukaryota</taxon>
        <taxon>Metazoa</taxon>
        <taxon>Ecdysozoa</taxon>
        <taxon>Nematoda</taxon>
        <taxon>Chromadorea</taxon>
        <taxon>Rhabditida</taxon>
        <taxon>Rhabditina</taxon>
        <taxon>Rhabditomorpha</taxon>
        <taxon>Strongyloidea</taxon>
        <taxon>Trichostrongylidae</taxon>
        <taxon>Trichostrongylus</taxon>
    </lineage>
</organism>
<dbReference type="EMBL" id="WIXE01008984">
    <property type="protein sequence ID" value="KAK5978818.1"/>
    <property type="molecule type" value="Genomic_DNA"/>
</dbReference>
<dbReference type="InterPro" id="IPR050111">
    <property type="entry name" value="C-type_lectin/snaclec_domain"/>
</dbReference>
<gene>
    <name evidence="3" type="ORF">GCK32_004216</name>
</gene>
<dbReference type="SMART" id="SM00034">
    <property type="entry name" value="CLECT"/>
    <property type="match status" value="1"/>
</dbReference>
<dbReference type="Gene3D" id="3.10.100.10">
    <property type="entry name" value="Mannose-Binding Protein A, subunit A"/>
    <property type="match status" value="1"/>
</dbReference>
<evidence type="ECO:0000259" key="2">
    <source>
        <dbReference type="PROSITE" id="PS50041"/>
    </source>
</evidence>
<evidence type="ECO:0000313" key="4">
    <source>
        <dbReference type="Proteomes" id="UP001331761"/>
    </source>
</evidence>
<keyword evidence="4" id="KW-1185">Reference proteome</keyword>
<evidence type="ECO:0000256" key="1">
    <source>
        <dbReference type="SAM" id="SignalP"/>
    </source>
</evidence>
<dbReference type="CDD" id="cd00037">
    <property type="entry name" value="CLECT"/>
    <property type="match status" value="1"/>
</dbReference>
<dbReference type="AlphaFoldDB" id="A0AAN8G848"/>
<sequence>MFLSTASILILLSTCVGAKWTKWGQHEYKIYRGGLTQEDAEAKCNEQGGSLASIHSKAENDFLVRLSHGHGYLWIGLRRPDFKYKTEWIWTDGTPTNYFRWDYNQPDNWRNSEKCTWLSSTKKKE</sequence>
<feature type="domain" description="C-type lectin" evidence="2">
    <location>
        <begin position="23"/>
        <end position="125"/>
    </location>
</feature>